<dbReference type="InterPro" id="IPR027417">
    <property type="entry name" value="P-loop_NTPase"/>
</dbReference>
<evidence type="ECO:0000256" key="1">
    <source>
        <dbReference type="ARBA" id="ARBA00022741"/>
    </source>
</evidence>
<dbReference type="CDD" id="cd18796">
    <property type="entry name" value="SF2_C_LHR"/>
    <property type="match status" value="1"/>
</dbReference>
<comment type="similarity">
    <text evidence="9">Belongs to the Lhr helicase family. Lhr-Core subfamily.</text>
</comment>
<name>A0A0C1H3D2_9BACT</name>
<dbReference type="PATRIC" id="fig|362787.3.peg.1023"/>
<dbReference type="AlphaFoldDB" id="A0A0C1H3D2"/>
<evidence type="ECO:0000256" key="4">
    <source>
        <dbReference type="ARBA" id="ARBA00022806"/>
    </source>
</evidence>
<evidence type="ECO:0000256" key="2">
    <source>
        <dbReference type="ARBA" id="ARBA00022763"/>
    </source>
</evidence>
<dbReference type="SUPFAM" id="SSF52540">
    <property type="entry name" value="P-loop containing nucleoside triphosphate hydrolases"/>
    <property type="match status" value="1"/>
</dbReference>
<keyword evidence="6" id="KW-0238">DNA-binding</keyword>
<keyword evidence="2" id="KW-0227">DNA damage</keyword>
<evidence type="ECO:0000313" key="12">
    <source>
        <dbReference type="EMBL" id="KIC72074.1"/>
    </source>
</evidence>
<keyword evidence="7" id="KW-0234">DNA repair</keyword>
<dbReference type="PIRSF" id="PIRSF037307">
    <property type="entry name" value="Lhr-like_helic_prd"/>
    <property type="match status" value="1"/>
</dbReference>
<dbReference type="InterPro" id="IPR013701">
    <property type="entry name" value="Lhr-like_DEAD/DEAH_assoc"/>
</dbReference>
<comment type="caution">
    <text evidence="12">The sequence shown here is derived from an EMBL/GenBank/DDBJ whole genome shotgun (WGS) entry which is preliminary data.</text>
</comment>
<dbReference type="InterPro" id="IPR017170">
    <property type="entry name" value="Lhr-like"/>
</dbReference>
<organism evidence="12 13">
    <name type="scientific">Candidatus Protochlamydia amoebophila</name>
    <dbReference type="NCBI Taxonomy" id="362787"/>
    <lineage>
        <taxon>Bacteria</taxon>
        <taxon>Pseudomonadati</taxon>
        <taxon>Chlamydiota</taxon>
        <taxon>Chlamydiia</taxon>
        <taxon>Parachlamydiales</taxon>
        <taxon>Parachlamydiaceae</taxon>
        <taxon>Candidatus Protochlamydia</taxon>
    </lineage>
</organism>
<keyword evidence="3 12" id="KW-0378">Hydrolase</keyword>
<dbReference type="Proteomes" id="UP000031465">
    <property type="component" value="Unassembled WGS sequence"/>
</dbReference>
<dbReference type="GO" id="GO:0016887">
    <property type="term" value="F:ATP hydrolysis activity"/>
    <property type="evidence" value="ECO:0007669"/>
    <property type="project" value="TreeGrafter"/>
</dbReference>
<dbReference type="PANTHER" id="PTHR47962:SF3">
    <property type="entry name" value="LARGE ATP-DEPENDENT HELICASE-RELATED PROTEIN"/>
    <property type="match status" value="1"/>
</dbReference>
<evidence type="ECO:0000256" key="8">
    <source>
        <dbReference type="ARBA" id="ARBA00023235"/>
    </source>
</evidence>
<dbReference type="CDD" id="cd17922">
    <property type="entry name" value="DEXHc_LHR-like"/>
    <property type="match status" value="1"/>
</dbReference>
<accession>A0A0C1H3D2</accession>
<gene>
    <name evidence="12" type="ORF">DB44_CR00260</name>
</gene>
<dbReference type="PANTHER" id="PTHR47962">
    <property type="entry name" value="ATP-DEPENDENT HELICASE LHR-RELATED-RELATED"/>
    <property type="match status" value="1"/>
</dbReference>
<dbReference type="GO" id="GO:0006281">
    <property type="term" value="P:DNA repair"/>
    <property type="evidence" value="ECO:0007669"/>
    <property type="project" value="UniProtKB-KW"/>
</dbReference>
<dbReference type="Pfam" id="PF00270">
    <property type="entry name" value="DEAD"/>
    <property type="match status" value="1"/>
</dbReference>
<dbReference type="InterPro" id="IPR026362">
    <property type="entry name" value="DEXH_lig_assoc"/>
</dbReference>
<evidence type="ECO:0000256" key="5">
    <source>
        <dbReference type="ARBA" id="ARBA00022840"/>
    </source>
</evidence>
<dbReference type="NCBIfam" id="TIGR04121">
    <property type="entry name" value="DEXH_lig_assoc"/>
    <property type="match status" value="1"/>
</dbReference>
<evidence type="ECO:0000256" key="3">
    <source>
        <dbReference type="ARBA" id="ARBA00022801"/>
    </source>
</evidence>
<dbReference type="GO" id="GO:0005524">
    <property type="term" value="F:ATP binding"/>
    <property type="evidence" value="ECO:0007669"/>
    <property type="project" value="UniProtKB-KW"/>
</dbReference>
<evidence type="ECO:0000256" key="7">
    <source>
        <dbReference type="ARBA" id="ARBA00023204"/>
    </source>
</evidence>
<dbReference type="GO" id="GO:0004386">
    <property type="term" value="F:helicase activity"/>
    <property type="evidence" value="ECO:0007669"/>
    <property type="project" value="UniProtKB-KW"/>
</dbReference>
<dbReference type="PROSITE" id="PS51194">
    <property type="entry name" value="HELICASE_CTER"/>
    <property type="match status" value="1"/>
</dbReference>
<evidence type="ECO:0000313" key="13">
    <source>
        <dbReference type="Proteomes" id="UP000031465"/>
    </source>
</evidence>
<protein>
    <submittedName>
        <fullName evidence="12">Putative ATP-dependent helicase</fullName>
        <ecNumber evidence="12">3.6.4.-</ecNumber>
    </submittedName>
</protein>
<evidence type="ECO:0000259" key="10">
    <source>
        <dbReference type="PROSITE" id="PS51192"/>
    </source>
</evidence>
<dbReference type="Pfam" id="PF00271">
    <property type="entry name" value="Helicase_C"/>
    <property type="match status" value="1"/>
</dbReference>
<proteinExistence type="inferred from homology"/>
<keyword evidence="4 12" id="KW-0347">Helicase</keyword>
<dbReference type="InterPro" id="IPR001650">
    <property type="entry name" value="Helicase_C-like"/>
</dbReference>
<dbReference type="Pfam" id="PF19306">
    <property type="entry name" value="WHD_Lhr"/>
    <property type="match status" value="1"/>
</dbReference>
<feature type="domain" description="Helicase C-terminal" evidence="11">
    <location>
        <begin position="239"/>
        <end position="386"/>
    </location>
</feature>
<dbReference type="EMBL" id="JSAN01000064">
    <property type="protein sequence ID" value="KIC72074.1"/>
    <property type="molecule type" value="Genomic_DNA"/>
</dbReference>
<keyword evidence="1" id="KW-0547">Nucleotide-binding</keyword>
<dbReference type="InterPro" id="IPR052511">
    <property type="entry name" value="ATP-dep_Helicase"/>
</dbReference>
<dbReference type="RefSeq" id="WP_039358131.1">
    <property type="nucleotide sequence ID" value="NZ_JSAN01000064.1"/>
</dbReference>
<dbReference type="GO" id="GO:0003677">
    <property type="term" value="F:DNA binding"/>
    <property type="evidence" value="ECO:0007669"/>
    <property type="project" value="UniProtKB-KW"/>
</dbReference>
<evidence type="ECO:0000259" key="11">
    <source>
        <dbReference type="PROSITE" id="PS51194"/>
    </source>
</evidence>
<dbReference type="InterPro" id="IPR045628">
    <property type="entry name" value="Lhr_WH_dom"/>
</dbReference>
<dbReference type="Gene3D" id="3.40.50.300">
    <property type="entry name" value="P-loop containing nucleotide triphosphate hydrolases"/>
    <property type="match status" value="2"/>
</dbReference>
<dbReference type="InterPro" id="IPR014001">
    <property type="entry name" value="Helicase_ATP-bd"/>
</dbReference>
<sequence>MTLPKHSLIEQWFNLKKWEPLPFQKEAWLKFLEGKSGLISVPTGAGKTYAAYLSALSKLHEDPKKGIQILYITPLRALAKDLESALKAPIDDLKLIYRVERRTGDTSYIKKEKQNKYPPEILITTPESLAVMLCNDHANSQFSYLQSIIVDEWHELLASKRGVLFELCLSRLKAWKPSVQIWGLTATIGNIQQAAQVCVGVDRSPIIVNAKMEREVILTAVLPESLDKLPWTGRLGLRLLPYVLNRLNFNQSTLIFTNTRSQTERWYQAILEARPEWKNLIAIHHSAIDKKTREGIEEGIKFGSIRFVVCTSSLDLGIDLPRVEKVIQIGSPKSVARLLQRAGRSSHRPLTTCYIEVVPTHALELIEIQAYRLAIKEHHIESRLPLKNCYDVLMQHMMTCAIGEGFQKDELFSQIKTTACFQDLSLKEFEDCLHFLISGGNSLKAYPEYKKLVYSNDKYIVEDKGLIRRHKMSIGTISSDSQITVKWVKGKAIGMIEESFLTNLKPGDHFLFGGKQLQLVQYRDMTAYVRLAKHKQKHAAVWRGSRLPFSASLGAELRKVCEQKISLNSSDQEKFLLDQIIQLQQKFSYLPTTKQLLIELTKSQEGWHLFVYPFEGKIIHQGLALLVAHRLSKKASQTFTISTNDYGFELLSRKSFQEEMLTTELFSIQYMNEDIQELINTQEIGKRYFRDIARIAGLIFPGYPHKHKTNRQVQISSSLLFDVLQKYDANNLLLQQAKKEVLDIQFEKIQLKNCLTRLSQAQLMIKKLKKFSPFGLELFVERVSDTLSTESLTERIKQIQNSWF</sequence>
<evidence type="ECO:0000256" key="6">
    <source>
        <dbReference type="ARBA" id="ARBA00023125"/>
    </source>
</evidence>
<keyword evidence="5" id="KW-0067">ATP-binding</keyword>
<evidence type="ECO:0000256" key="9">
    <source>
        <dbReference type="ARBA" id="ARBA00093467"/>
    </source>
</evidence>
<reference evidence="12 13" key="1">
    <citation type="journal article" date="2014" name="Mol. Biol. Evol.">
        <title>Massive expansion of Ubiquitination-related gene families within the Chlamydiae.</title>
        <authorList>
            <person name="Domman D."/>
            <person name="Collingro A."/>
            <person name="Lagkouvardos I."/>
            <person name="Gehre L."/>
            <person name="Weinmaier T."/>
            <person name="Rattei T."/>
            <person name="Subtil A."/>
            <person name="Horn M."/>
        </authorList>
    </citation>
    <scope>NUCLEOTIDE SEQUENCE [LARGE SCALE GENOMIC DNA]</scope>
    <source>
        <strain evidence="12 13">EI2</strain>
    </source>
</reference>
<dbReference type="Pfam" id="PF08494">
    <property type="entry name" value="DEAD_assoc"/>
    <property type="match status" value="1"/>
</dbReference>
<keyword evidence="8" id="KW-0413">Isomerase</keyword>
<dbReference type="InterPro" id="IPR011545">
    <property type="entry name" value="DEAD/DEAH_box_helicase_dom"/>
</dbReference>
<dbReference type="SMART" id="SM00487">
    <property type="entry name" value="DEXDc"/>
    <property type="match status" value="1"/>
</dbReference>
<dbReference type="PROSITE" id="PS51192">
    <property type="entry name" value="HELICASE_ATP_BIND_1"/>
    <property type="match status" value="1"/>
</dbReference>
<dbReference type="SMART" id="SM00490">
    <property type="entry name" value="HELICc"/>
    <property type="match status" value="1"/>
</dbReference>
<feature type="domain" description="Helicase ATP-binding" evidence="10">
    <location>
        <begin position="28"/>
        <end position="206"/>
    </location>
</feature>
<dbReference type="EC" id="3.6.4.-" evidence="12"/>